<evidence type="ECO:0000259" key="3">
    <source>
        <dbReference type="Pfam" id="PF25954"/>
    </source>
</evidence>
<evidence type="ECO:0000313" key="6">
    <source>
        <dbReference type="Proteomes" id="UP000006377"/>
    </source>
</evidence>
<dbReference type="InterPro" id="IPR058647">
    <property type="entry name" value="BSH_CzcB-like"/>
</dbReference>
<dbReference type="Pfam" id="PF25973">
    <property type="entry name" value="BSH_CzcB"/>
    <property type="match status" value="1"/>
</dbReference>
<dbReference type="InterPro" id="IPR058792">
    <property type="entry name" value="Beta-barrel_RND_2"/>
</dbReference>
<dbReference type="Gene3D" id="2.40.30.170">
    <property type="match status" value="1"/>
</dbReference>
<dbReference type="EMBL" id="CP000774">
    <property type="protein sequence ID" value="ABS62584.1"/>
    <property type="molecule type" value="Genomic_DNA"/>
</dbReference>
<dbReference type="STRING" id="402881.Plav_0961"/>
<dbReference type="HOGENOM" id="CLU_018816_1_4_5"/>
<accession>A7HRQ1</accession>
<sequence length="389" mass="41653">MYFRTMRLPARAAGLFIAGALLLPLAGCGEEEQAETAAEEAIGVFASMVTRQELAEPVTGTGTIAAHKTTVLGPRVDGIIEEIMVRVGDRVTAGQPLFRTRDAEWKLKVAELENHVRLASAEAQNAQKGFARAEELHGKGFVSNGKLDDARAARDAANARLGMAKAQLATAQQMLEDCVVTAPFNGVITKRDVDEGKFMATRMGGMGGDGGGVLQIMKIDIVAAIVNVPEIYLSKFKVGSKGKVFLDGIDKSYDSYVAILNDRIDPVTRSVEVRLPILNKDYEVKPGLFARAEIYPEAREVLALDRAALLGSEAKRHVFVAENGRAKRIDVTARQIDATRVEVLSGLKEGDKALSGPNAALLIDGMAVRIEGSDEQALASDAAAQPNVK</sequence>
<dbReference type="NCBIfam" id="TIGR01730">
    <property type="entry name" value="RND_mfp"/>
    <property type="match status" value="1"/>
</dbReference>
<dbReference type="SUPFAM" id="SSF111369">
    <property type="entry name" value="HlyD-like secretion proteins"/>
    <property type="match status" value="1"/>
</dbReference>
<protein>
    <submittedName>
        <fullName evidence="5">Efflux transporter, RND family, MFP subunit</fullName>
    </submittedName>
</protein>
<feature type="domain" description="CzcB-like barrel-sandwich hybrid" evidence="4">
    <location>
        <begin position="69"/>
        <end position="199"/>
    </location>
</feature>
<feature type="coiled-coil region" evidence="2">
    <location>
        <begin position="109"/>
        <end position="167"/>
    </location>
</feature>
<dbReference type="KEGG" id="pla:Plav_0961"/>
<keyword evidence="6" id="KW-1185">Reference proteome</keyword>
<evidence type="ECO:0000259" key="4">
    <source>
        <dbReference type="Pfam" id="PF25973"/>
    </source>
</evidence>
<dbReference type="PANTHER" id="PTHR30469">
    <property type="entry name" value="MULTIDRUG RESISTANCE PROTEIN MDTA"/>
    <property type="match status" value="1"/>
</dbReference>
<dbReference type="Gene3D" id="1.10.287.470">
    <property type="entry name" value="Helix hairpin bin"/>
    <property type="match status" value="1"/>
</dbReference>
<name>A7HRQ1_PARL1</name>
<dbReference type="AlphaFoldDB" id="A7HRQ1"/>
<proteinExistence type="inferred from homology"/>
<dbReference type="PANTHER" id="PTHR30469:SF38">
    <property type="entry name" value="HLYD FAMILY SECRETION PROTEIN"/>
    <property type="match status" value="1"/>
</dbReference>
<dbReference type="GO" id="GO:0015562">
    <property type="term" value="F:efflux transmembrane transporter activity"/>
    <property type="evidence" value="ECO:0007669"/>
    <property type="project" value="TreeGrafter"/>
</dbReference>
<evidence type="ECO:0000256" key="1">
    <source>
        <dbReference type="ARBA" id="ARBA00009477"/>
    </source>
</evidence>
<dbReference type="GO" id="GO:1990281">
    <property type="term" value="C:efflux pump complex"/>
    <property type="evidence" value="ECO:0007669"/>
    <property type="project" value="TreeGrafter"/>
</dbReference>
<comment type="similarity">
    <text evidence="1">Belongs to the membrane fusion protein (MFP) (TC 8.A.1) family.</text>
</comment>
<organism evidence="5 6">
    <name type="scientific">Parvibaculum lavamentivorans (strain DS-1 / DSM 13023 / NCIMB 13966)</name>
    <dbReference type="NCBI Taxonomy" id="402881"/>
    <lineage>
        <taxon>Bacteria</taxon>
        <taxon>Pseudomonadati</taxon>
        <taxon>Pseudomonadota</taxon>
        <taxon>Alphaproteobacteria</taxon>
        <taxon>Hyphomicrobiales</taxon>
        <taxon>Parvibaculaceae</taxon>
        <taxon>Parvibaculum</taxon>
    </lineage>
</organism>
<dbReference type="RefSeq" id="WP_012109840.1">
    <property type="nucleotide sequence ID" value="NC_009719.1"/>
</dbReference>
<dbReference type="InterPro" id="IPR006143">
    <property type="entry name" value="RND_pump_MFP"/>
</dbReference>
<dbReference type="Gene3D" id="2.40.50.100">
    <property type="match status" value="1"/>
</dbReference>
<dbReference type="Pfam" id="PF25954">
    <property type="entry name" value="Beta-barrel_RND_2"/>
    <property type="match status" value="1"/>
</dbReference>
<gene>
    <name evidence="5" type="ordered locus">Plav_0961</name>
</gene>
<reference evidence="5 6" key="1">
    <citation type="journal article" date="2011" name="Stand. Genomic Sci.">
        <title>Complete genome sequence of Parvibaculum lavamentivorans type strain (DS-1(T)).</title>
        <authorList>
            <person name="Schleheck D."/>
            <person name="Weiss M."/>
            <person name="Pitluck S."/>
            <person name="Bruce D."/>
            <person name="Land M.L."/>
            <person name="Han S."/>
            <person name="Saunders E."/>
            <person name="Tapia R."/>
            <person name="Detter C."/>
            <person name="Brettin T."/>
            <person name="Han J."/>
            <person name="Woyke T."/>
            <person name="Goodwin L."/>
            <person name="Pennacchio L."/>
            <person name="Nolan M."/>
            <person name="Cook A.M."/>
            <person name="Kjelleberg S."/>
            <person name="Thomas T."/>
        </authorList>
    </citation>
    <scope>NUCLEOTIDE SEQUENCE [LARGE SCALE GENOMIC DNA]</scope>
    <source>
        <strain evidence="6">DS-1 / DSM 13023 / NCIMB 13966</strain>
    </source>
</reference>
<dbReference type="Gene3D" id="2.40.420.20">
    <property type="match status" value="1"/>
</dbReference>
<keyword evidence="2" id="KW-0175">Coiled coil</keyword>
<dbReference type="eggNOG" id="COG0845">
    <property type="taxonomic scope" value="Bacteria"/>
</dbReference>
<feature type="domain" description="CusB-like beta-barrel" evidence="3">
    <location>
        <begin position="226"/>
        <end position="294"/>
    </location>
</feature>
<evidence type="ECO:0000256" key="2">
    <source>
        <dbReference type="SAM" id="Coils"/>
    </source>
</evidence>
<evidence type="ECO:0000313" key="5">
    <source>
        <dbReference type="EMBL" id="ABS62584.1"/>
    </source>
</evidence>
<dbReference type="Proteomes" id="UP000006377">
    <property type="component" value="Chromosome"/>
</dbReference>